<organism evidence="2 3">
    <name type="scientific">Mycena maculata</name>
    <dbReference type="NCBI Taxonomy" id="230809"/>
    <lineage>
        <taxon>Eukaryota</taxon>
        <taxon>Fungi</taxon>
        <taxon>Dikarya</taxon>
        <taxon>Basidiomycota</taxon>
        <taxon>Agaricomycotina</taxon>
        <taxon>Agaricomycetes</taxon>
        <taxon>Agaricomycetidae</taxon>
        <taxon>Agaricales</taxon>
        <taxon>Marasmiineae</taxon>
        <taxon>Mycenaceae</taxon>
        <taxon>Mycena</taxon>
    </lineage>
</organism>
<gene>
    <name evidence="2" type="ORF">DFH07DRAFT_784816</name>
</gene>
<feature type="region of interest" description="Disordered" evidence="1">
    <location>
        <begin position="162"/>
        <end position="198"/>
    </location>
</feature>
<reference evidence="2" key="1">
    <citation type="submission" date="2023-03" db="EMBL/GenBank/DDBJ databases">
        <title>Massive genome expansion in bonnet fungi (Mycena s.s.) driven by repeated elements and novel gene families across ecological guilds.</title>
        <authorList>
            <consortium name="Lawrence Berkeley National Laboratory"/>
            <person name="Harder C.B."/>
            <person name="Miyauchi S."/>
            <person name="Viragh M."/>
            <person name="Kuo A."/>
            <person name="Thoen E."/>
            <person name="Andreopoulos B."/>
            <person name="Lu D."/>
            <person name="Skrede I."/>
            <person name="Drula E."/>
            <person name="Henrissat B."/>
            <person name="Morin E."/>
            <person name="Kohler A."/>
            <person name="Barry K."/>
            <person name="LaButti K."/>
            <person name="Morin E."/>
            <person name="Salamov A."/>
            <person name="Lipzen A."/>
            <person name="Mereny Z."/>
            <person name="Hegedus B."/>
            <person name="Baldrian P."/>
            <person name="Stursova M."/>
            <person name="Weitz H."/>
            <person name="Taylor A."/>
            <person name="Grigoriev I.V."/>
            <person name="Nagy L.G."/>
            <person name="Martin F."/>
            <person name="Kauserud H."/>
        </authorList>
    </citation>
    <scope>NUCLEOTIDE SEQUENCE</scope>
    <source>
        <strain evidence="2">CBHHK188m</strain>
    </source>
</reference>
<dbReference type="Proteomes" id="UP001215280">
    <property type="component" value="Unassembled WGS sequence"/>
</dbReference>
<comment type="caution">
    <text evidence="2">The sequence shown here is derived from an EMBL/GenBank/DDBJ whole genome shotgun (WGS) entry which is preliminary data.</text>
</comment>
<evidence type="ECO:0000313" key="3">
    <source>
        <dbReference type="Proteomes" id="UP001215280"/>
    </source>
</evidence>
<name>A0AAD7HEA4_9AGAR</name>
<dbReference type="AlphaFoldDB" id="A0AAD7HEA4"/>
<feature type="region of interest" description="Disordered" evidence="1">
    <location>
        <begin position="381"/>
        <end position="402"/>
    </location>
</feature>
<feature type="compositionally biased region" description="Basic and acidic residues" evidence="1">
    <location>
        <begin position="511"/>
        <end position="524"/>
    </location>
</feature>
<feature type="region of interest" description="Disordered" evidence="1">
    <location>
        <begin position="503"/>
        <end position="524"/>
    </location>
</feature>
<evidence type="ECO:0000313" key="2">
    <source>
        <dbReference type="EMBL" id="KAJ7718756.1"/>
    </source>
</evidence>
<proteinExistence type="predicted"/>
<sequence length="698" mass="78271">MANPLRWPSKELIPAAVSGIGHTEIFSALPIGKRSAREFGGVISPSLRAISPWACRAVSTALEVLINCAEDSSTRKRSDALSLGSSAVAEQHWIWGDRAENEALGPVRQRGGGKQREKEIEMARGKKKIERKKLVSQTLGSIFARKRELRIILRGDLGHRRRWSAASTSTRDTSNQEFAEREECETNYSKSDANENDARLDAKHKARVRGSADAPDLIVQDAEGTVPRDRREIPRDGTVISQKEASCSPPSAHFFPYTGARWIPYSSGVYSRVKHHVKQLLSVAPLPPCHTGGSVTPRLLRIQIQGHAQHYSNFEDAMPFKTVQDTRYSRPQAVKISRFQAQVPDGIRFKSLEPIKKNQMIGAQELPIAAIKQKGQNLGLQRTREHRHSVRGTTTPKLHPNGRRLAKGWATCTSHRCRCKAIHTSTDRLFQPARPIWLRTWWVNRRSGKMISQSFLGPPSDRLFLLPVSLILIVQNDDAKGSEHERDVEGMVARGQVEKVRYHGRHGHRDRHAETNSRDSVDPERPFLARGEALELNAQCRASAHVHPAFPLCTRCRSSGAGRPRSPLLLLKRDTRMRRRRGRNTALNRQLDEMNIQRIAASLLLFSWVRGSDWKGGGCEAGRGAVWHRGVSRGLDFDFPRLRDTGRYQPIPAKTVFSLGCQGSPRRATTLPRRGQWWVVGEYGAFGRISAEPACSLL</sequence>
<dbReference type="EMBL" id="JARJLG010000300">
    <property type="protein sequence ID" value="KAJ7718756.1"/>
    <property type="molecule type" value="Genomic_DNA"/>
</dbReference>
<protein>
    <submittedName>
        <fullName evidence="2">Uncharacterized protein</fullName>
    </submittedName>
</protein>
<keyword evidence="3" id="KW-1185">Reference proteome</keyword>
<evidence type="ECO:0000256" key="1">
    <source>
        <dbReference type="SAM" id="MobiDB-lite"/>
    </source>
</evidence>
<accession>A0AAD7HEA4</accession>
<feature type="compositionally biased region" description="Low complexity" evidence="1">
    <location>
        <begin position="164"/>
        <end position="173"/>
    </location>
</feature>